<evidence type="ECO:0000313" key="2">
    <source>
        <dbReference type="Proteomes" id="UP000250043"/>
    </source>
</evidence>
<sequence length="356" mass="40241">MNISAYYRIPPELTDRIIDFLHGDAPSLRVCCLTCRSWLPSSRFHLFYSVKLDAACKYQAFDQLLRCSPYLGPYVKEFILDMPPHPPDTLFMSIARRLGAVKLLRIQGWARHVDQDTFAAIGPVTDMTIWASFSHLSDLVALLNAYPHLEKLTLWSVMCGRDHISVPENRVPFSTLRQLRMDGGNETVSSKLFTRPLPSLEALSLTAYNAVDLSALCRLLDDIGSSLHDLDISIWYRVQDIDDSVARLANSLNNCPKLRTIDIASSSLAWTAQILPQVTQAERIALSTRHSHIYDLDCLAGLLSEAHFPRLRSLTFHFGSSHHYENTTRSRQWIQAAMKKRFAGLHARGILSISFS</sequence>
<dbReference type="OrthoDB" id="2921803at2759"/>
<evidence type="ECO:0008006" key="3">
    <source>
        <dbReference type="Google" id="ProtNLM"/>
    </source>
</evidence>
<dbReference type="InterPro" id="IPR032675">
    <property type="entry name" value="LRR_dom_sf"/>
</dbReference>
<reference evidence="1 2" key="1">
    <citation type="submission" date="2016-07" db="EMBL/GenBank/DDBJ databases">
        <title>Draft genome of the white-rot fungus Obba rivulosa 3A-2.</title>
        <authorList>
            <consortium name="DOE Joint Genome Institute"/>
            <person name="Miettinen O."/>
            <person name="Riley R."/>
            <person name="Acob R."/>
            <person name="Barry K."/>
            <person name="Cullen D."/>
            <person name="De Vries R."/>
            <person name="Hainaut M."/>
            <person name="Hatakka A."/>
            <person name="Henrissat B."/>
            <person name="Hilden K."/>
            <person name="Kuo R."/>
            <person name="Labutti K."/>
            <person name="Lipzen A."/>
            <person name="Makela M.R."/>
            <person name="Sandor L."/>
            <person name="Spatafora J.W."/>
            <person name="Grigoriev I.V."/>
            <person name="Hibbett D.S."/>
        </authorList>
    </citation>
    <scope>NUCLEOTIDE SEQUENCE [LARGE SCALE GENOMIC DNA]</scope>
    <source>
        <strain evidence="1 2">3A-2</strain>
    </source>
</reference>
<gene>
    <name evidence="1" type="ORF">OBBRIDRAFT_826136</name>
</gene>
<dbReference type="AlphaFoldDB" id="A0A8E2AXH5"/>
<dbReference type="EMBL" id="KV722412">
    <property type="protein sequence ID" value="OCH90080.1"/>
    <property type="molecule type" value="Genomic_DNA"/>
</dbReference>
<keyword evidence="2" id="KW-1185">Reference proteome</keyword>
<dbReference type="Proteomes" id="UP000250043">
    <property type="component" value="Unassembled WGS sequence"/>
</dbReference>
<protein>
    <recommendedName>
        <fullName evidence="3">F-box domain-containing protein</fullName>
    </recommendedName>
</protein>
<dbReference type="SUPFAM" id="SSF52047">
    <property type="entry name" value="RNI-like"/>
    <property type="match status" value="1"/>
</dbReference>
<proteinExistence type="predicted"/>
<evidence type="ECO:0000313" key="1">
    <source>
        <dbReference type="EMBL" id="OCH90080.1"/>
    </source>
</evidence>
<name>A0A8E2AXH5_9APHY</name>
<dbReference type="Gene3D" id="3.80.10.10">
    <property type="entry name" value="Ribonuclease Inhibitor"/>
    <property type="match status" value="1"/>
</dbReference>
<accession>A0A8E2AXH5</accession>
<organism evidence="1 2">
    <name type="scientific">Obba rivulosa</name>
    <dbReference type="NCBI Taxonomy" id="1052685"/>
    <lineage>
        <taxon>Eukaryota</taxon>
        <taxon>Fungi</taxon>
        <taxon>Dikarya</taxon>
        <taxon>Basidiomycota</taxon>
        <taxon>Agaricomycotina</taxon>
        <taxon>Agaricomycetes</taxon>
        <taxon>Polyporales</taxon>
        <taxon>Gelatoporiaceae</taxon>
        <taxon>Obba</taxon>
    </lineage>
</organism>